<feature type="repeat" description="PPR" evidence="3">
    <location>
        <begin position="53"/>
        <end position="87"/>
    </location>
</feature>
<organism evidence="4 5">
    <name type="scientific">Oryza meyeriana var. granulata</name>
    <dbReference type="NCBI Taxonomy" id="110450"/>
    <lineage>
        <taxon>Eukaryota</taxon>
        <taxon>Viridiplantae</taxon>
        <taxon>Streptophyta</taxon>
        <taxon>Embryophyta</taxon>
        <taxon>Tracheophyta</taxon>
        <taxon>Spermatophyta</taxon>
        <taxon>Magnoliopsida</taxon>
        <taxon>Liliopsida</taxon>
        <taxon>Poales</taxon>
        <taxon>Poaceae</taxon>
        <taxon>BOP clade</taxon>
        <taxon>Oryzoideae</taxon>
        <taxon>Oryzeae</taxon>
        <taxon>Oryzinae</taxon>
        <taxon>Oryza</taxon>
        <taxon>Oryza meyeriana</taxon>
    </lineage>
</organism>
<dbReference type="GO" id="GO:0003729">
    <property type="term" value="F:mRNA binding"/>
    <property type="evidence" value="ECO:0007669"/>
    <property type="project" value="TreeGrafter"/>
</dbReference>
<name>A0A6G1F257_9ORYZ</name>
<evidence type="ECO:0008006" key="6">
    <source>
        <dbReference type="Google" id="ProtNLM"/>
    </source>
</evidence>
<evidence type="ECO:0000256" key="3">
    <source>
        <dbReference type="PROSITE-ProRule" id="PRU00708"/>
    </source>
</evidence>
<dbReference type="OrthoDB" id="680059at2759"/>
<evidence type="ECO:0000313" key="5">
    <source>
        <dbReference type="Proteomes" id="UP000479710"/>
    </source>
</evidence>
<evidence type="ECO:0000256" key="1">
    <source>
        <dbReference type="ARBA" id="ARBA00022737"/>
    </source>
</evidence>
<feature type="repeat" description="PPR" evidence="3">
    <location>
        <begin position="16"/>
        <end position="46"/>
    </location>
</feature>
<dbReference type="Gene3D" id="1.25.40.10">
    <property type="entry name" value="Tetratricopeptide repeat domain"/>
    <property type="match status" value="1"/>
</dbReference>
<dbReference type="AlphaFoldDB" id="A0A6G1F257"/>
<dbReference type="PANTHER" id="PTHR47932:SF63">
    <property type="entry name" value="OS08G0290000 PROTEIN"/>
    <property type="match status" value="1"/>
</dbReference>
<keyword evidence="1" id="KW-0677">Repeat</keyword>
<protein>
    <recommendedName>
        <fullName evidence="6">Pentacotripeptide-repeat region of PRORP domain-containing protein</fullName>
    </recommendedName>
</protein>
<accession>A0A6G1F257</accession>
<proteinExistence type="predicted"/>
<keyword evidence="5" id="KW-1185">Reference proteome</keyword>
<dbReference type="InterPro" id="IPR002885">
    <property type="entry name" value="PPR_rpt"/>
</dbReference>
<keyword evidence="2" id="KW-0809">Transit peptide</keyword>
<dbReference type="Pfam" id="PF12854">
    <property type="entry name" value="PPR_1"/>
    <property type="match status" value="1"/>
</dbReference>
<dbReference type="Pfam" id="PF13041">
    <property type="entry name" value="PPR_2"/>
    <property type="match status" value="1"/>
</dbReference>
<dbReference type="EMBL" id="SPHZ02000002">
    <property type="protein sequence ID" value="KAF0930986.1"/>
    <property type="molecule type" value="Genomic_DNA"/>
</dbReference>
<dbReference type="NCBIfam" id="TIGR00756">
    <property type="entry name" value="PPR"/>
    <property type="match status" value="2"/>
</dbReference>
<gene>
    <name evidence="4" type="ORF">E2562_038554</name>
</gene>
<dbReference type="InterPro" id="IPR011990">
    <property type="entry name" value="TPR-like_helical_dom_sf"/>
</dbReference>
<dbReference type="Proteomes" id="UP000479710">
    <property type="component" value="Unassembled WGS sequence"/>
</dbReference>
<comment type="caution">
    <text evidence="4">The sequence shown here is derived from an EMBL/GenBank/DDBJ whole genome shotgun (WGS) entry which is preliminary data.</text>
</comment>
<evidence type="ECO:0000256" key="2">
    <source>
        <dbReference type="ARBA" id="ARBA00022946"/>
    </source>
</evidence>
<evidence type="ECO:0000313" key="4">
    <source>
        <dbReference type="EMBL" id="KAF0930986.1"/>
    </source>
</evidence>
<reference evidence="4 5" key="1">
    <citation type="submission" date="2019-11" db="EMBL/GenBank/DDBJ databases">
        <title>Whole genome sequence of Oryza granulata.</title>
        <authorList>
            <person name="Li W."/>
        </authorList>
    </citation>
    <scope>NUCLEOTIDE SEQUENCE [LARGE SCALE GENOMIC DNA]</scope>
    <source>
        <strain evidence="5">cv. Menghai</strain>
        <tissue evidence="4">Leaf</tissue>
    </source>
</reference>
<dbReference type="PANTHER" id="PTHR47932">
    <property type="entry name" value="ATPASE EXPRESSION PROTEIN 3"/>
    <property type="match status" value="1"/>
</dbReference>
<sequence>MDIVLRRMTELSCMPNVYSYNILLKGLCDENRSQEALELLHIMDDDRGGCPPNVVSYNTVIDGFFKEGDLDKAYSTYREMLDRRILPDVVTYTSIIAALCKTQAMDKAVERQVDQEKQAVQ</sequence>
<dbReference type="PROSITE" id="PS51375">
    <property type="entry name" value="PPR"/>
    <property type="match status" value="2"/>
</dbReference>